<name>A0A267GUU7_9PLAT</name>
<evidence type="ECO:0000256" key="2">
    <source>
        <dbReference type="SAM" id="Coils"/>
    </source>
</evidence>
<dbReference type="PANTHER" id="PTHR23166:SF5">
    <property type="entry name" value="CTTNBP2 N-TERMINAL-LIKE PROTEIN"/>
    <property type="match status" value="1"/>
</dbReference>
<feature type="compositionally biased region" description="Low complexity" evidence="3">
    <location>
        <begin position="400"/>
        <end position="434"/>
    </location>
</feature>
<dbReference type="OrthoDB" id="6021133at2759"/>
<evidence type="ECO:0000313" key="5">
    <source>
        <dbReference type="EMBL" id="PAA89069.1"/>
    </source>
</evidence>
<feature type="non-terminal residue" evidence="5">
    <location>
        <position position="1"/>
    </location>
</feature>
<evidence type="ECO:0000259" key="4">
    <source>
        <dbReference type="Pfam" id="PF09727"/>
    </source>
</evidence>
<feature type="coiled-coil region" evidence="2">
    <location>
        <begin position="314"/>
        <end position="375"/>
    </location>
</feature>
<dbReference type="Pfam" id="PF09727">
    <property type="entry name" value="CortBP2"/>
    <property type="match status" value="1"/>
</dbReference>
<dbReference type="PANTHER" id="PTHR23166">
    <property type="entry name" value="FILAMIN/GPBP-INTERACTING PROTEIN"/>
    <property type="match status" value="1"/>
</dbReference>
<protein>
    <recommendedName>
        <fullName evidence="4">Cortactin-binding protein-2 N-terminal domain-containing protein</fullName>
    </recommendedName>
</protein>
<sequence>ELLCKSVELQIYKPYTSRRPLNRKRKDKKAESRQQSAAVAGRQGPNFMTVAAEAGQPRQTLPVDQLNSKTYCGAGSIMMPGGQAAQNRSPQQPLDQPPQQPQPSKTVRRHPNAAEPTRAELLKYLACLEGELAARDAAIDSLRQQRQEQLLQQARNGRYGLADPYAALQRDSEINSTPGLVTSFGAFCESDIDEAALKSMYDSELAALENLIDMQSRAQQRMREQINQVERRYRRVCSELETERRKHEKDAAEGDDVLAGLEKERERLRCELEFERQQSRKLDREVARVSQALADERALSDRQRRVALSLIRDRRALTSRLSALQSRCQQLEREAAAAEAAAAAELEAAALANRVDAEQRRARDLAAEVERLRALLAAASHPASQPGGLLKVKPEPPVRRTPGPTVTAAAAASSKQQQPAGAKSSTKHSQQQQQVCAVNGK</sequence>
<feature type="region of interest" description="Disordered" evidence="3">
    <location>
        <begin position="380"/>
        <end position="441"/>
    </location>
</feature>
<feature type="domain" description="Cortactin-binding protein-2 N-terminal" evidence="4">
    <location>
        <begin position="118"/>
        <end position="314"/>
    </location>
</feature>
<evidence type="ECO:0000256" key="3">
    <source>
        <dbReference type="SAM" id="MobiDB-lite"/>
    </source>
</evidence>
<dbReference type="InterPro" id="IPR050719">
    <property type="entry name" value="Cortactin-Actin_Reg"/>
</dbReference>
<proteinExistence type="predicted"/>
<dbReference type="InterPro" id="IPR019131">
    <property type="entry name" value="Cortactin-binding_p2_N"/>
</dbReference>
<dbReference type="EMBL" id="NIVC01000166">
    <property type="protein sequence ID" value="PAA89069.1"/>
    <property type="molecule type" value="Genomic_DNA"/>
</dbReference>
<comment type="caution">
    <text evidence="5">The sequence shown here is derived from an EMBL/GenBank/DDBJ whole genome shotgun (WGS) entry which is preliminary data.</text>
</comment>
<organism evidence="5 6">
    <name type="scientific">Macrostomum lignano</name>
    <dbReference type="NCBI Taxonomy" id="282301"/>
    <lineage>
        <taxon>Eukaryota</taxon>
        <taxon>Metazoa</taxon>
        <taxon>Spiralia</taxon>
        <taxon>Lophotrochozoa</taxon>
        <taxon>Platyhelminthes</taxon>
        <taxon>Rhabditophora</taxon>
        <taxon>Macrostomorpha</taxon>
        <taxon>Macrostomida</taxon>
        <taxon>Macrostomidae</taxon>
        <taxon>Macrostomum</taxon>
    </lineage>
</organism>
<feature type="coiled-coil region" evidence="2">
    <location>
        <begin position="205"/>
        <end position="285"/>
    </location>
</feature>
<dbReference type="STRING" id="282301.A0A267GUU7"/>
<feature type="region of interest" description="Disordered" evidence="3">
    <location>
        <begin position="72"/>
        <end position="113"/>
    </location>
</feature>
<evidence type="ECO:0000313" key="6">
    <source>
        <dbReference type="Proteomes" id="UP000215902"/>
    </source>
</evidence>
<accession>A0A267GUU7</accession>
<gene>
    <name evidence="5" type="ORF">BOX15_Mlig021373g1</name>
</gene>
<evidence type="ECO:0000256" key="1">
    <source>
        <dbReference type="ARBA" id="ARBA00023054"/>
    </source>
</evidence>
<reference evidence="5 6" key="1">
    <citation type="submission" date="2017-06" db="EMBL/GenBank/DDBJ databases">
        <title>A platform for efficient transgenesis in Macrostomum lignano, a flatworm model organism for stem cell research.</title>
        <authorList>
            <person name="Berezikov E."/>
        </authorList>
    </citation>
    <scope>NUCLEOTIDE SEQUENCE [LARGE SCALE GENOMIC DNA]</scope>
    <source>
        <strain evidence="5">DV1</strain>
        <tissue evidence="5">Whole organism</tissue>
    </source>
</reference>
<keyword evidence="6" id="KW-1185">Reference proteome</keyword>
<keyword evidence="1 2" id="KW-0175">Coiled coil</keyword>
<feature type="region of interest" description="Disordered" evidence="3">
    <location>
        <begin position="17"/>
        <end position="46"/>
    </location>
</feature>
<dbReference type="Proteomes" id="UP000215902">
    <property type="component" value="Unassembled WGS sequence"/>
</dbReference>
<dbReference type="AlphaFoldDB" id="A0A267GUU7"/>